<accession>A0A0D1XQQ2</accession>
<dbReference type="RefSeq" id="XP_016214840.1">
    <property type="nucleotide sequence ID" value="XM_016357436.1"/>
</dbReference>
<reference evidence="2 3" key="1">
    <citation type="submission" date="2015-01" db="EMBL/GenBank/DDBJ databases">
        <title>The Genome Sequence of Ochroconis gallopava CBS43764.</title>
        <authorList>
            <consortium name="The Broad Institute Genomics Platform"/>
            <person name="Cuomo C."/>
            <person name="de Hoog S."/>
            <person name="Gorbushina A."/>
            <person name="Stielow B."/>
            <person name="Teixiera M."/>
            <person name="Abouelleil A."/>
            <person name="Chapman S.B."/>
            <person name="Priest M."/>
            <person name="Young S.K."/>
            <person name="Wortman J."/>
            <person name="Nusbaum C."/>
            <person name="Birren B."/>
        </authorList>
    </citation>
    <scope>NUCLEOTIDE SEQUENCE [LARGE SCALE GENOMIC DNA]</scope>
    <source>
        <strain evidence="2 3">CBS 43764</strain>
    </source>
</reference>
<dbReference type="GeneID" id="27312106"/>
<dbReference type="InParanoid" id="A0A0D1XQQ2"/>
<feature type="region of interest" description="Disordered" evidence="1">
    <location>
        <begin position="1"/>
        <end position="41"/>
    </location>
</feature>
<dbReference type="OrthoDB" id="2430343at2759"/>
<dbReference type="GO" id="GO:0000423">
    <property type="term" value="P:mitophagy"/>
    <property type="evidence" value="ECO:0007669"/>
    <property type="project" value="InterPro"/>
</dbReference>
<keyword evidence="3" id="KW-1185">Reference proteome</keyword>
<dbReference type="STRING" id="253628.A0A0D1XQQ2"/>
<protein>
    <recommendedName>
        <fullName evidence="4">DUF1770 domain-containing protein</fullName>
    </recommendedName>
</protein>
<dbReference type="HOGENOM" id="CLU_101474_0_0_1"/>
<dbReference type="PANTHER" id="PTHR38699">
    <property type="entry name" value="CHROMOSOME 1, WHOLE GENOME SHOTGUN SEQUENCE"/>
    <property type="match status" value="1"/>
</dbReference>
<organism evidence="2 3">
    <name type="scientific">Verruconis gallopava</name>
    <dbReference type="NCBI Taxonomy" id="253628"/>
    <lineage>
        <taxon>Eukaryota</taxon>
        <taxon>Fungi</taxon>
        <taxon>Dikarya</taxon>
        <taxon>Ascomycota</taxon>
        <taxon>Pezizomycotina</taxon>
        <taxon>Dothideomycetes</taxon>
        <taxon>Pleosporomycetidae</taxon>
        <taxon>Venturiales</taxon>
        <taxon>Sympoventuriaceae</taxon>
        <taxon>Verruconis</taxon>
    </lineage>
</organism>
<dbReference type="VEuPathDB" id="FungiDB:PV09_04133"/>
<dbReference type="EMBL" id="KN847539">
    <property type="protein sequence ID" value="KIW04971.1"/>
    <property type="molecule type" value="Genomic_DNA"/>
</dbReference>
<evidence type="ECO:0000313" key="2">
    <source>
        <dbReference type="EMBL" id="KIW04971.1"/>
    </source>
</evidence>
<name>A0A0D1XQQ2_9PEZI</name>
<evidence type="ECO:0000256" key="1">
    <source>
        <dbReference type="SAM" id="MobiDB-lite"/>
    </source>
</evidence>
<dbReference type="AlphaFoldDB" id="A0A0D1XQQ2"/>
<evidence type="ECO:0008006" key="4">
    <source>
        <dbReference type="Google" id="ProtNLM"/>
    </source>
</evidence>
<evidence type="ECO:0000313" key="3">
    <source>
        <dbReference type="Proteomes" id="UP000053259"/>
    </source>
</evidence>
<dbReference type="InterPro" id="IPR013898">
    <property type="entry name" value="Atg43"/>
</dbReference>
<dbReference type="Proteomes" id="UP000053259">
    <property type="component" value="Unassembled WGS sequence"/>
</dbReference>
<dbReference type="Pfam" id="PF08589">
    <property type="entry name" value="ATG43"/>
    <property type="match status" value="1"/>
</dbReference>
<dbReference type="GO" id="GO:0140580">
    <property type="term" value="F:mitochondrion autophagosome adaptor activity"/>
    <property type="evidence" value="ECO:0007669"/>
    <property type="project" value="InterPro"/>
</dbReference>
<sequence length="187" mass="21563">MAEETPHIGELASAIQSASIQHHPSPEHDINPSTAASLKTPVRLDEDANDAIDDSDLEEDEVPLNVLRPLPRRQGMPPLPDMRFEQSYLRSIEKADNWMGVAYITFRDQIMLPLLQGFTWSLIVFGWRHWNRASQFSGATIGARIRRWWWGVNNWRIPDEKRNMSNKRLAADVRDFYEFKFSNAGSD</sequence>
<gene>
    <name evidence="2" type="ORF">PV09_04133</name>
</gene>
<proteinExistence type="predicted"/>
<dbReference type="PANTHER" id="PTHR38699:SF1">
    <property type="entry name" value="MITOPHAGY RECEPTOR ATG43"/>
    <property type="match status" value="1"/>
</dbReference>